<reference evidence="2 3" key="1">
    <citation type="submission" date="2021-04" db="EMBL/GenBank/DDBJ databases">
        <title>Complete genome sequencing of Allochromatium tepidum strain NZ.</title>
        <authorList>
            <person name="Tsukatani Y."/>
            <person name="Mori H."/>
        </authorList>
    </citation>
    <scope>NUCLEOTIDE SEQUENCE [LARGE SCALE GENOMIC DNA]</scope>
    <source>
        <strain evidence="2 3">NZ</strain>
        <plasmid evidence="2 3">pAt1</plasmid>
    </source>
</reference>
<evidence type="ECO:0000313" key="3">
    <source>
        <dbReference type="Proteomes" id="UP000680679"/>
    </source>
</evidence>
<protein>
    <submittedName>
        <fullName evidence="2">Uncharacterized protein</fullName>
    </submittedName>
</protein>
<dbReference type="RefSeq" id="WP_213382337.1">
    <property type="nucleotide sequence ID" value="NZ_AP024564.1"/>
</dbReference>
<geneLocation type="plasmid" evidence="2 3">
    <name>pAt1</name>
</geneLocation>
<dbReference type="EMBL" id="AP024564">
    <property type="protein sequence ID" value="BCU08390.1"/>
    <property type="molecule type" value="Genomic_DNA"/>
</dbReference>
<gene>
    <name evidence="2" type="ORF">Atep_30670</name>
</gene>
<keyword evidence="3" id="KW-1185">Reference proteome</keyword>
<dbReference type="InterPro" id="IPR025586">
    <property type="entry name" value="PcfJ"/>
</dbReference>
<keyword evidence="2" id="KW-0614">Plasmid</keyword>
<dbReference type="Pfam" id="PF14284">
    <property type="entry name" value="PcfJ"/>
    <property type="match status" value="1"/>
</dbReference>
<feature type="compositionally biased region" description="Acidic residues" evidence="1">
    <location>
        <begin position="618"/>
        <end position="628"/>
    </location>
</feature>
<evidence type="ECO:0000313" key="2">
    <source>
        <dbReference type="EMBL" id="BCU08390.1"/>
    </source>
</evidence>
<dbReference type="Proteomes" id="UP000680679">
    <property type="component" value="Plasmid pAt1"/>
</dbReference>
<organism evidence="2 3">
    <name type="scientific">Allochromatium tepidum</name>
    <dbReference type="NCBI Taxonomy" id="553982"/>
    <lineage>
        <taxon>Bacteria</taxon>
        <taxon>Pseudomonadati</taxon>
        <taxon>Pseudomonadota</taxon>
        <taxon>Gammaproteobacteria</taxon>
        <taxon>Chromatiales</taxon>
        <taxon>Chromatiaceae</taxon>
        <taxon>Allochromatium</taxon>
    </lineage>
</organism>
<evidence type="ECO:0000256" key="1">
    <source>
        <dbReference type="SAM" id="MobiDB-lite"/>
    </source>
</evidence>
<name>A0ABN6GJ16_9GAMM</name>
<accession>A0ABN6GJ16</accession>
<feature type="region of interest" description="Disordered" evidence="1">
    <location>
        <begin position="601"/>
        <end position="628"/>
    </location>
</feature>
<sequence>MRPDGQPFEHWSYRRIGDPGLNAASVTLLNRLLSEGRLGAPRAWLMRRGLPVSVRQALRVDFTTPTPLAGQPGRYHRLWLVEQADRQVFAYGVERPNASLLIGGRVLRGWPALDPESPWLMTLAEHLADAVLDHPNAHRASPAGPSEHWMLTQVEAALCRAALGEWLSALDAERLAVIRAEGTPTPEVFNDYGAGDETTRTRRLQAAQTFPAYAGVLRTEARLRRAVIAGEPLQRALANHFQVKPRTIARTRSLRDPRIFAARRTRLQRLDRWPAEYLPRTEADWAPCLALAERLDTLATCLDVEPIRLIKPFRHGWADGLQALTQQVGTRLDVDALFEMMQAAWHYGVRPALIDWANANGLDETAVPLQPPCTFFPRWFGRSGLARLMTLAQEWRTARLAFSLARADADPETAEPLTWPAWTPGSHTQSDYRILELTSQADLEHEGLRLAHCVGTYAGECLLHAMGIYAVRDRHGQSCSTFEVQMTESGPLLVQHQATANTEPSAAERALVAHFIARVLAAVPPERVRAVCAEREAIAAEASAWMARLAELEEEGALQGELDPEQAAELAERIRGLHPPEVRRLGLTAVLQPLAPGWLGLKPSEPTRTPDPSVTVIDSDDRDWDLAA</sequence>
<proteinExistence type="predicted"/>